<evidence type="ECO:0000313" key="3">
    <source>
        <dbReference type="EMBL" id="GGM14629.1"/>
    </source>
</evidence>
<sequence length="240" mass="24283">MITGATGGIGRAVARAVHGTGQDVSLLDREDSRLQDLAADLAAIGSGRVTVSAGDAADQADVTAWVQQARADHGQVVGLVNVAGLWRSTAFDELDMSEVDDVITANLRTAIVCCRVVADVMLAQGFGSIVNFASTAGEYGSISPAAHYAAAKGGVIALTKSLARELTPRGVRVNAISPGPIDTAGLAAGSSATADQVASRTLLGRLGTPEEIADCVLFLLGTGSSFVTGHVLRANGGSLL</sequence>
<protein>
    <submittedName>
        <fullName evidence="3">Beta-ketoacyl-ACP reductase</fullName>
    </submittedName>
</protein>
<dbReference type="Proteomes" id="UP000655208">
    <property type="component" value="Unassembled WGS sequence"/>
</dbReference>
<dbReference type="InterPro" id="IPR002347">
    <property type="entry name" value="SDR_fam"/>
</dbReference>
<reference evidence="3" key="2">
    <citation type="submission" date="2020-09" db="EMBL/GenBank/DDBJ databases">
        <authorList>
            <person name="Sun Q."/>
            <person name="Zhou Y."/>
        </authorList>
    </citation>
    <scope>NUCLEOTIDE SEQUENCE</scope>
    <source>
        <strain evidence="3">CGMCC 4.7308</strain>
    </source>
</reference>
<dbReference type="GO" id="GO:0006633">
    <property type="term" value="P:fatty acid biosynthetic process"/>
    <property type="evidence" value="ECO:0007669"/>
    <property type="project" value="TreeGrafter"/>
</dbReference>
<name>A0A917WM73_9ACTN</name>
<comment type="similarity">
    <text evidence="1">Belongs to the short-chain dehydrogenases/reductases (SDR) family.</text>
</comment>
<dbReference type="EMBL" id="BMNA01000013">
    <property type="protein sequence ID" value="GGM14629.1"/>
    <property type="molecule type" value="Genomic_DNA"/>
</dbReference>
<dbReference type="PRINTS" id="PR00080">
    <property type="entry name" value="SDRFAMILY"/>
</dbReference>
<dbReference type="PANTHER" id="PTHR42760:SF133">
    <property type="entry name" value="3-OXOACYL-[ACYL-CARRIER-PROTEIN] REDUCTASE"/>
    <property type="match status" value="1"/>
</dbReference>
<evidence type="ECO:0000256" key="1">
    <source>
        <dbReference type="ARBA" id="ARBA00006484"/>
    </source>
</evidence>
<dbReference type="Gene3D" id="3.40.50.720">
    <property type="entry name" value="NAD(P)-binding Rossmann-like Domain"/>
    <property type="match status" value="1"/>
</dbReference>
<proteinExistence type="inferred from homology"/>
<dbReference type="AlphaFoldDB" id="A0A917WM73"/>
<dbReference type="InterPro" id="IPR036291">
    <property type="entry name" value="NAD(P)-bd_dom_sf"/>
</dbReference>
<dbReference type="Pfam" id="PF13561">
    <property type="entry name" value="adh_short_C2"/>
    <property type="match status" value="1"/>
</dbReference>
<gene>
    <name evidence="3" type="ORF">GCM10011594_38310</name>
</gene>
<keyword evidence="4" id="KW-1185">Reference proteome</keyword>
<dbReference type="GO" id="GO:0048038">
    <property type="term" value="F:quinone binding"/>
    <property type="evidence" value="ECO:0007669"/>
    <property type="project" value="TreeGrafter"/>
</dbReference>
<dbReference type="PANTHER" id="PTHR42760">
    <property type="entry name" value="SHORT-CHAIN DEHYDROGENASES/REDUCTASES FAMILY MEMBER"/>
    <property type="match status" value="1"/>
</dbReference>
<evidence type="ECO:0000313" key="4">
    <source>
        <dbReference type="Proteomes" id="UP000655208"/>
    </source>
</evidence>
<organism evidence="3 4">
    <name type="scientific">Nakamurella endophytica</name>
    <dbReference type="NCBI Taxonomy" id="1748367"/>
    <lineage>
        <taxon>Bacteria</taxon>
        <taxon>Bacillati</taxon>
        <taxon>Actinomycetota</taxon>
        <taxon>Actinomycetes</taxon>
        <taxon>Nakamurellales</taxon>
        <taxon>Nakamurellaceae</taxon>
        <taxon>Nakamurella</taxon>
    </lineage>
</organism>
<dbReference type="FunFam" id="3.40.50.720:FF:000173">
    <property type="entry name" value="3-oxoacyl-[acyl-carrier protein] reductase"/>
    <property type="match status" value="1"/>
</dbReference>
<dbReference type="GO" id="GO:0016616">
    <property type="term" value="F:oxidoreductase activity, acting on the CH-OH group of donors, NAD or NADP as acceptor"/>
    <property type="evidence" value="ECO:0007669"/>
    <property type="project" value="TreeGrafter"/>
</dbReference>
<keyword evidence="2" id="KW-0560">Oxidoreductase</keyword>
<dbReference type="SUPFAM" id="SSF51735">
    <property type="entry name" value="NAD(P)-binding Rossmann-fold domains"/>
    <property type="match status" value="1"/>
</dbReference>
<reference evidence="3" key="1">
    <citation type="journal article" date="2014" name="Int. J. Syst. Evol. Microbiol.">
        <title>Complete genome sequence of Corynebacterium casei LMG S-19264T (=DSM 44701T), isolated from a smear-ripened cheese.</title>
        <authorList>
            <consortium name="US DOE Joint Genome Institute (JGI-PGF)"/>
            <person name="Walter F."/>
            <person name="Albersmeier A."/>
            <person name="Kalinowski J."/>
            <person name="Ruckert C."/>
        </authorList>
    </citation>
    <scope>NUCLEOTIDE SEQUENCE</scope>
    <source>
        <strain evidence="3">CGMCC 4.7308</strain>
    </source>
</reference>
<comment type="caution">
    <text evidence="3">The sequence shown here is derived from an EMBL/GenBank/DDBJ whole genome shotgun (WGS) entry which is preliminary data.</text>
</comment>
<dbReference type="PRINTS" id="PR00081">
    <property type="entry name" value="GDHRDH"/>
</dbReference>
<evidence type="ECO:0000256" key="2">
    <source>
        <dbReference type="ARBA" id="ARBA00023002"/>
    </source>
</evidence>
<accession>A0A917WM73</accession>